<comment type="similarity">
    <text evidence="1">Belongs to the terpene synthase family.</text>
</comment>
<evidence type="ECO:0000313" key="2">
    <source>
        <dbReference type="EMBL" id="KAL2864292.1"/>
    </source>
</evidence>
<dbReference type="PANTHER" id="PTHR31739">
    <property type="entry name" value="ENT-COPALYL DIPHOSPHATE SYNTHASE, CHLOROPLASTIC"/>
    <property type="match status" value="1"/>
</dbReference>
<dbReference type="Gene3D" id="1.50.10.20">
    <property type="match status" value="1"/>
</dbReference>
<dbReference type="EMBL" id="JBFXLQ010000042">
    <property type="protein sequence ID" value="KAL2864292.1"/>
    <property type="molecule type" value="Genomic_DNA"/>
</dbReference>
<dbReference type="RefSeq" id="XP_070883271.1">
    <property type="nucleotide sequence ID" value="XM_071031479.1"/>
</dbReference>
<dbReference type="PANTHER" id="PTHR31739:SF25">
    <property type="entry name" value="(E,E)-GERANYLLINALOOL SYNTHASE"/>
    <property type="match status" value="1"/>
</dbReference>
<gene>
    <name evidence="2" type="ORF">BJX67DRAFT_373995</name>
</gene>
<evidence type="ECO:0000256" key="1">
    <source>
        <dbReference type="ARBA" id="ARBA00006333"/>
    </source>
</evidence>
<sequence length="569" mass="63317">MSFAIIVSHARALVERIASEIKSEYGLSSMAVSIYDTAWLAMVRKETVTGSQWLFPECFRYILDHQDADGGWDPLCQSTRAAPYPDSIWVPDCIVHSLAALLALCRRFRFTATDIPPDGLSRIFRAKRFLDVKLSILNLDRIRHFGFELLVPVLLQLLGDEGLEFDFPVKDELLLRYEKASSVDVEWLYDASGPCKVPLFCLEAFLGKVDFGRLSHLVSPKAGITGSPASTAAYLIHSDSWSNEAELYLRRVIQDGQGLGDGSVGGVFPLEIFESSWVLTALLENGFTTEILGRENVEKILGVIHETFTDGVIGATHAFFPDADDTSRASTTLNLHGYHISLGYMVQRFETEQCFETFDDQLPNRVTSVSVNGNVLGSLLHSPDRDSFASQIEKVATFLCTRWEEQEGKLQDHWNMSEFYGILHLAQSLTLLLTTHERGDLPSNPTDPTRQIVPTTLSQILNHLLTKQNPDGSWGELHCAEETAYAIIALTHLGTHPAVLGEMESRVDLAIARGKQFLLEVWVPGNRIPDRVWTGKILHGIAYVGEAYILAALKVNRINLASARGVQFV</sequence>
<dbReference type="Proteomes" id="UP001610432">
    <property type="component" value="Unassembled WGS sequence"/>
</dbReference>
<reference evidence="2 3" key="1">
    <citation type="submission" date="2024-07" db="EMBL/GenBank/DDBJ databases">
        <title>Section-level genome sequencing and comparative genomics of Aspergillus sections Usti and Cavernicolus.</title>
        <authorList>
            <consortium name="Lawrence Berkeley National Laboratory"/>
            <person name="Nybo J.L."/>
            <person name="Vesth T.C."/>
            <person name="Theobald S."/>
            <person name="Frisvad J.C."/>
            <person name="Larsen T.O."/>
            <person name="Kjaerboelling I."/>
            <person name="Rothschild-Mancinelli K."/>
            <person name="Lyhne E.K."/>
            <person name="Kogle M.E."/>
            <person name="Barry K."/>
            <person name="Clum A."/>
            <person name="Na H."/>
            <person name="Ledsgaard L."/>
            <person name="Lin J."/>
            <person name="Lipzen A."/>
            <person name="Kuo A."/>
            <person name="Riley R."/>
            <person name="Mondo S."/>
            <person name="Labutti K."/>
            <person name="Haridas S."/>
            <person name="Pangalinan J."/>
            <person name="Salamov A.A."/>
            <person name="Simmons B.A."/>
            <person name="Magnuson J.K."/>
            <person name="Chen J."/>
            <person name="Drula E."/>
            <person name="Henrissat B."/>
            <person name="Wiebenga A."/>
            <person name="Lubbers R.J."/>
            <person name="Gomes A.C."/>
            <person name="Macurrencykelacurrency M.R."/>
            <person name="Stajich J."/>
            <person name="Grigoriev I.V."/>
            <person name="Mortensen U.H."/>
            <person name="De Vries R.P."/>
            <person name="Baker S.E."/>
            <person name="Andersen M.R."/>
        </authorList>
    </citation>
    <scope>NUCLEOTIDE SEQUENCE [LARGE SCALE GENOMIC DNA]</scope>
    <source>
        <strain evidence="2 3">CBS 449.75</strain>
    </source>
</reference>
<proteinExistence type="inferred from homology"/>
<dbReference type="InterPro" id="IPR050148">
    <property type="entry name" value="Terpene_synthase-like"/>
</dbReference>
<dbReference type="InterPro" id="IPR008930">
    <property type="entry name" value="Terpenoid_cyclase/PrenylTrfase"/>
</dbReference>
<evidence type="ECO:0000313" key="3">
    <source>
        <dbReference type="Proteomes" id="UP001610432"/>
    </source>
</evidence>
<dbReference type="Gene3D" id="1.50.10.160">
    <property type="match status" value="1"/>
</dbReference>
<organism evidence="2 3">
    <name type="scientific">Aspergillus lucknowensis</name>
    <dbReference type="NCBI Taxonomy" id="176173"/>
    <lineage>
        <taxon>Eukaryota</taxon>
        <taxon>Fungi</taxon>
        <taxon>Dikarya</taxon>
        <taxon>Ascomycota</taxon>
        <taxon>Pezizomycotina</taxon>
        <taxon>Eurotiomycetes</taxon>
        <taxon>Eurotiomycetidae</taxon>
        <taxon>Eurotiales</taxon>
        <taxon>Aspergillaceae</taxon>
        <taxon>Aspergillus</taxon>
        <taxon>Aspergillus subgen. Nidulantes</taxon>
    </lineage>
</organism>
<keyword evidence="3" id="KW-1185">Reference proteome</keyword>
<accession>A0ABR4LID8</accession>
<name>A0ABR4LID8_9EURO</name>
<dbReference type="GeneID" id="98146551"/>
<dbReference type="SUPFAM" id="SSF48239">
    <property type="entry name" value="Terpenoid cyclases/Protein prenyltransferases"/>
    <property type="match status" value="1"/>
</dbReference>
<comment type="caution">
    <text evidence="2">The sequence shown here is derived from an EMBL/GenBank/DDBJ whole genome shotgun (WGS) entry which is preliminary data.</text>
</comment>
<protein>
    <submittedName>
        <fullName evidence="2">Terpenoid cyclases/protein prenyltransferase alpha-alpha toroid</fullName>
    </submittedName>
</protein>